<dbReference type="EMBL" id="GBXM01100458">
    <property type="protein sequence ID" value="JAH08119.1"/>
    <property type="molecule type" value="Transcribed_RNA"/>
</dbReference>
<organism evidence="1">
    <name type="scientific">Anguilla anguilla</name>
    <name type="common">European freshwater eel</name>
    <name type="synonym">Muraena anguilla</name>
    <dbReference type="NCBI Taxonomy" id="7936"/>
    <lineage>
        <taxon>Eukaryota</taxon>
        <taxon>Metazoa</taxon>
        <taxon>Chordata</taxon>
        <taxon>Craniata</taxon>
        <taxon>Vertebrata</taxon>
        <taxon>Euteleostomi</taxon>
        <taxon>Actinopterygii</taxon>
        <taxon>Neopterygii</taxon>
        <taxon>Teleostei</taxon>
        <taxon>Anguilliformes</taxon>
        <taxon>Anguillidae</taxon>
        <taxon>Anguilla</taxon>
    </lineage>
</organism>
<evidence type="ECO:0000313" key="1">
    <source>
        <dbReference type="EMBL" id="JAH08119.1"/>
    </source>
</evidence>
<proteinExistence type="predicted"/>
<protein>
    <submittedName>
        <fullName evidence="1">Uncharacterized protein</fullName>
    </submittedName>
</protein>
<reference evidence="1" key="1">
    <citation type="submission" date="2014-11" db="EMBL/GenBank/DDBJ databases">
        <authorList>
            <person name="Amaro Gonzalez C."/>
        </authorList>
    </citation>
    <scope>NUCLEOTIDE SEQUENCE</scope>
</reference>
<sequence>MHTQMLCFIKGGKTSLQHYAKCDNQQYHLANG</sequence>
<reference evidence="1" key="2">
    <citation type="journal article" date="2015" name="Fish Shellfish Immunol.">
        <title>Early steps in the European eel (Anguilla anguilla)-Vibrio vulnificus interaction in the gills: Role of the RtxA13 toxin.</title>
        <authorList>
            <person name="Callol A."/>
            <person name="Pajuelo D."/>
            <person name="Ebbesson L."/>
            <person name="Teles M."/>
            <person name="MacKenzie S."/>
            <person name="Amaro C."/>
        </authorList>
    </citation>
    <scope>NUCLEOTIDE SEQUENCE</scope>
</reference>
<dbReference type="AlphaFoldDB" id="A0A0E9PUD6"/>
<name>A0A0E9PUD6_ANGAN</name>
<accession>A0A0E9PUD6</accession>